<comment type="caution">
    <text evidence="7">The sequence shown here is derived from an EMBL/GenBank/DDBJ whole genome shotgun (WGS) entry which is preliminary data.</text>
</comment>
<evidence type="ECO:0000313" key="8">
    <source>
        <dbReference type="Proteomes" id="UP001155280"/>
    </source>
</evidence>
<evidence type="ECO:0000256" key="2">
    <source>
        <dbReference type="ARBA" id="ARBA00022777"/>
    </source>
</evidence>
<dbReference type="GO" id="GO:0005524">
    <property type="term" value="F:ATP binding"/>
    <property type="evidence" value="ECO:0007669"/>
    <property type="project" value="UniProtKB-KW"/>
</dbReference>
<evidence type="ECO:0000259" key="6">
    <source>
        <dbReference type="PROSITE" id="PS50109"/>
    </source>
</evidence>
<feature type="signal peptide" evidence="5">
    <location>
        <begin position="1"/>
        <end position="19"/>
    </location>
</feature>
<feature type="transmembrane region" description="Helical" evidence="4">
    <location>
        <begin position="424"/>
        <end position="444"/>
    </location>
</feature>
<keyword evidence="2" id="KW-0418">Kinase</keyword>
<feature type="chain" id="PRO_5040909366" evidence="5">
    <location>
        <begin position="20"/>
        <end position="641"/>
    </location>
</feature>
<dbReference type="Proteomes" id="UP001155280">
    <property type="component" value="Unassembled WGS sequence"/>
</dbReference>
<dbReference type="PROSITE" id="PS50109">
    <property type="entry name" value="HIS_KIN"/>
    <property type="match status" value="1"/>
</dbReference>
<dbReference type="InterPro" id="IPR005467">
    <property type="entry name" value="His_kinase_dom"/>
</dbReference>
<dbReference type="PROSITE" id="PS51257">
    <property type="entry name" value="PROKAR_LIPOPROTEIN"/>
    <property type="match status" value="1"/>
</dbReference>
<keyword evidence="7" id="KW-0547">Nucleotide-binding</keyword>
<keyword evidence="3" id="KW-0902">Two-component regulatory system</keyword>
<evidence type="ECO:0000256" key="1">
    <source>
        <dbReference type="ARBA" id="ARBA00022679"/>
    </source>
</evidence>
<keyword evidence="7" id="KW-0067">ATP-binding</keyword>
<keyword evidence="4" id="KW-0812">Transmembrane</keyword>
<dbReference type="Gene3D" id="1.25.40.10">
    <property type="entry name" value="Tetratricopeptide repeat domain"/>
    <property type="match status" value="2"/>
</dbReference>
<evidence type="ECO:0000256" key="5">
    <source>
        <dbReference type="SAM" id="SignalP"/>
    </source>
</evidence>
<protein>
    <submittedName>
        <fullName evidence="7">ATP-binding protein</fullName>
    </submittedName>
</protein>
<dbReference type="PANTHER" id="PTHR24421">
    <property type="entry name" value="NITRATE/NITRITE SENSOR PROTEIN NARX-RELATED"/>
    <property type="match status" value="1"/>
</dbReference>
<name>A0A9X2L012_9FLAO</name>
<keyword evidence="4" id="KW-0472">Membrane</keyword>
<keyword evidence="8" id="KW-1185">Reference proteome</keyword>
<dbReference type="SUPFAM" id="SSF48452">
    <property type="entry name" value="TPR-like"/>
    <property type="match status" value="2"/>
</dbReference>
<keyword evidence="5" id="KW-0732">Signal</keyword>
<dbReference type="GO" id="GO:0000160">
    <property type="term" value="P:phosphorelay signal transduction system"/>
    <property type="evidence" value="ECO:0007669"/>
    <property type="project" value="UniProtKB-KW"/>
</dbReference>
<evidence type="ECO:0000256" key="3">
    <source>
        <dbReference type="ARBA" id="ARBA00023012"/>
    </source>
</evidence>
<dbReference type="Gene3D" id="3.30.565.10">
    <property type="entry name" value="Histidine kinase-like ATPase, C-terminal domain"/>
    <property type="match status" value="1"/>
</dbReference>
<proteinExistence type="predicted"/>
<feature type="domain" description="Histidine kinase" evidence="6">
    <location>
        <begin position="556"/>
        <end position="641"/>
    </location>
</feature>
<dbReference type="PANTHER" id="PTHR24421:SF60">
    <property type="entry name" value="SENSOR HISTIDINE KINASE COMP"/>
    <property type="match status" value="1"/>
</dbReference>
<dbReference type="InterPro" id="IPR011990">
    <property type="entry name" value="TPR-like_helical_dom_sf"/>
</dbReference>
<evidence type="ECO:0000256" key="4">
    <source>
        <dbReference type="SAM" id="Phobius"/>
    </source>
</evidence>
<gene>
    <name evidence="7" type="ORF">MKO06_15685</name>
</gene>
<dbReference type="SUPFAM" id="SSF55874">
    <property type="entry name" value="ATPase domain of HSP90 chaperone/DNA topoisomerase II/histidine kinase"/>
    <property type="match status" value="1"/>
</dbReference>
<dbReference type="EMBL" id="JANCNS010000003">
    <property type="protein sequence ID" value="MCP9201351.1"/>
    <property type="molecule type" value="Genomic_DNA"/>
</dbReference>
<organism evidence="7 8">
    <name type="scientific">Christiangramia oceanisediminis</name>
    <dbReference type="NCBI Taxonomy" id="2920386"/>
    <lineage>
        <taxon>Bacteria</taxon>
        <taxon>Pseudomonadati</taxon>
        <taxon>Bacteroidota</taxon>
        <taxon>Flavobacteriia</taxon>
        <taxon>Flavobacteriales</taxon>
        <taxon>Flavobacteriaceae</taxon>
        <taxon>Christiangramia</taxon>
    </lineage>
</organism>
<keyword evidence="1" id="KW-0808">Transferase</keyword>
<dbReference type="AlphaFoldDB" id="A0A9X2L012"/>
<dbReference type="InterPro" id="IPR050482">
    <property type="entry name" value="Sensor_HK_TwoCompSys"/>
</dbReference>
<evidence type="ECO:0000313" key="7">
    <source>
        <dbReference type="EMBL" id="MCP9201351.1"/>
    </source>
</evidence>
<dbReference type="GO" id="GO:0016301">
    <property type="term" value="F:kinase activity"/>
    <property type="evidence" value="ECO:0007669"/>
    <property type="project" value="UniProtKB-KW"/>
</dbReference>
<accession>A0A9X2L012</accession>
<keyword evidence="4" id="KW-1133">Transmembrane helix</keyword>
<dbReference type="RefSeq" id="WP_241552213.1">
    <property type="nucleotide sequence ID" value="NZ_JANCNS010000003.1"/>
</dbReference>
<dbReference type="InterPro" id="IPR036890">
    <property type="entry name" value="HATPase_C_sf"/>
</dbReference>
<sequence length="641" mass="73543">MNLRPLFFICSLLMLSISACESSASFSEDAQAVRKDSAFILFEKGKTAKDLREKISYFNKALKELKFKKDTIIPDILDYKIYYHVSLKEYDSSLYFSDSLINTARAQQDSAYLAKAYYRKASAFRNLNQYEKQFKNSFASREIYLRIGDTSNAGRRTSEMASAQSQLTDYTGAQQTATEALEYLKENDSVYLSSIYNTIATTYRNQGLYDDAAKEWNNALRYASSSRDSLSNLNNIALALQDEKRFDEAIRIFESILERSDLTVLKSRARFMDNLAYTKWLQDPSAPVLEDLLKAKEIRRRQNDENGLLASYDHLSDYFRDKNSQLSKKYSDSLLLIAKNTGSQTAQLNAIQKLIDLSPAEKTKGLSTQYIRLNDSIRSENLRAKNLFAKIRYDEEQKQREINNLHAKALQQKLQTEELKNQTIILSLGGLLLMVSGGFGFYYLRQKHEREKIKEAHDTETRISKKIHDELANDVYNVMSGMQEIAPVAMMDKLEHIYKRTRNISRENSSIPLGQNYLPHLISTLSSATSEDTRLILRGEDTVKWDSLTSEKKIIIYRVLQEIMINMNKHSQASLVAIIFSEERNLLKIQYSDNGIGTSENQLKSGNGLQNVENRIFSIKGKLTFETETDRGLKIFIQIPI</sequence>
<reference evidence="7" key="1">
    <citation type="submission" date="2022-07" db="EMBL/GenBank/DDBJ databases">
        <title>Gramela sediminis sp. nov., isolated from deep-sea sediment of the Indian Ocean.</title>
        <authorList>
            <person name="Shi H."/>
        </authorList>
    </citation>
    <scope>NUCLEOTIDE SEQUENCE</scope>
    <source>
        <strain evidence="7">GC03-9</strain>
    </source>
</reference>